<evidence type="ECO:0000256" key="2">
    <source>
        <dbReference type="ARBA" id="ARBA00022448"/>
    </source>
</evidence>
<dbReference type="HOGENOM" id="CLU_1451349_0_0_2"/>
<dbReference type="eggNOG" id="arCOG00130">
    <property type="taxonomic scope" value="Archaea"/>
</dbReference>
<evidence type="ECO:0000313" key="9">
    <source>
        <dbReference type="Proteomes" id="UP000008136"/>
    </source>
</evidence>
<dbReference type="InterPro" id="IPR011701">
    <property type="entry name" value="MFS"/>
</dbReference>
<feature type="domain" description="Major facilitator superfamily (MFS) profile" evidence="7">
    <location>
        <begin position="11"/>
        <end position="191"/>
    </location>
</feature>
<dbReference type="Pfam" id="PF07690">
    <property type="entry name" value="MFS_1"/>
    <property type="match status" value="1"/>
</dbReference>
<feature type="transmembrane region" description="Helical" evidence="6">
    <location>
        <begin position="164"/>
        <end position="184"/>
    </location>
</feature>
<dbReference type="AlphaFoldDB" id="F2KSL8"/>
<dbReference type="InterPro" id="IPR050930">
    <property type="entry name" value="MFS_Vesicular_Transporter"/>
</dbReference>
<evidence type="ECO:0000259" key="7">
    <source>
        <dbReference type="PROSITE" id="PS50850"/>
    </source>
</evidence>
<evidence type="ECO:0000256" key="4">
    <source>
        <dbReference type="ARBA" id="ARBA00022989"/>
    </source>
</evidence>
<evidence type="ECO:0000256" key="1">
    <source>
        <dbReference type="ARBA" id="ARBA00004141"/>
    </source>
</evidence>
<evidence type="ECO:0000313" key="8">
    <source>
        <dbReference type="EMBL" id="AEA48088.1"/>
    </source>
</evidence>
<dbReference type="GO" id="GO:0016020">
    <property type="term" value="C:membrane"/>
    <property type="evidence" value="ECO:0007669"/>
    <property type="project" value="UniProtKB-SubCell"/>
</dbReference>
<feature type="transmembrane region" description="Helical" evidence="6">
    <location>
        <begin position="45"/>
        <end position="65"/>
    </location>
</feature>
<keyword evidence="2" id="KW-0813">Transport</keyword>
<proteinExistence type="predicted"/>
<dbReference type="InterPro" id="IPR036259">
    <property type="entry name" value="MFS_trans_sf"/>
</dbReference>
<comment type="subcellular location">
    <subcellularLocation>
        <location evidence="1">Membrane</location>
        <topology evidence="1">Multi-pass membrane protein</topology>
    </subcellularLocation>
</comment>
<dbReference type="Gene3D" id="1.20.1250.20">
    <property type="entry name" value="MFS general substrate transporter like domains"/>
    <property type="match status" value="1"/>
</dbReference>
<name>F2KSL8_ARCVS</name>
<dbReference type="RefSeq" id="WP_013684739.1">
    <property type="nucleotide sequence ID" value="NC_015320.1"/>
</dbReference>
<accession>F2KSL8</accession>
<protein>
    <submittedName>
        <fullName evidence="8">Major facilitator superfamily MFS_1</fullName>
    </submittedName>
</protein>
<keyword evidence="4 6" id="KW-1133">Transmembrane helix</keyword>
<evidence type="ECO:0000256" key="5">
    <source>
        <dbReference type="ARBA" id="ARBA00023136"/>
    </source>
</evidence>
<keyword evidence="3 6" id="KW-0812">Transmembrane</keyword>
<dbReference type="KEGG" id="ave:Arcve_2099"/>
<keyword evidence="9" id="KW-1185">Reference proteome</keyword>
<evidence type="ECO:0000256" key="6">
    <source>
        <dbReference type="SAM" id="Phobius"/>
    </source>
</evidence>
<evidence type="ECO:0000256" key="3">
    <source>
        <dbReference type="ARBA" id="ARBA00022692"/>
    </source>
</evidence>
<gene>
    <name evidence="8" type="ordered locus">Arcve_2099</name>
</gene>
<organism evidence="8 9">
    <name type="scientific">Archaeoglobus veneficus (strain DSM 11195 / SNP6)</name>
    <dbReference type="NCBI Taxonomy" id="693661"/>
    <lineage>
        <taxon>Archaea</taxon>
        <taxon>Methanobacteriati</taxon>
        <taxon>Methanobacteriota</taxon>
        <taxon>Archaeoglobi</taxon>
        <taxon>Archaeoglobales</taxon>
        <taxon>Archaeoglobaceae</taxon>
        <taxon>Archaeoglobus</taxon>
    </lineage>
</organism>
<dbReference type="GO" id="GO:0022857">
    <property type="term" value="F:transmembrane transporter activity"/>
    <property type="evidence" value="ECO:0007669"/>
    <property type="project" value="InterPro"/>
</dbReference>
<dbReference type="PROSITE" id="PS50850">
    <property type="entry name" value="MFS"/>
    <property type="match status" value="1"/>
</dbReference>
<dbReference type="STRING" id="693661.Arcve_2099"/>
<sequence length="191" mass="20515">MPAEKHERMGAVLVLNISLLPLMTSAGMMYSVLPLYLSELGAGRIAIGLLFTAGAATGAASSIFIGKLADRYGRAPLILFAQVCFAAVMLLYSTIVYYTQALPLHILEGFGWAMLGVATPALITDMTDRRRGEALGIYNAMWNFGWVVGPALGGVLAELFGFKVMLRVAFLMIALGIAATIYVFSKEDVKI</sequence>
<dbReference type="Proteomes" id="UP000008136">
    <property type="component" value="Chromosome"/>
</dbReference>
<dbReference type="PANTHER" id="PTHR23506:SF23">
    <property type="entry name" value="GH10249P"/>
    <property type="match status" value="1"/>
</dbReference>
<keyword evidence="5 6" id="KW-0472">Membrane</keyword>
<feature type="transmembrane region" description="Helical" evidence="6">
    <location>
        <begin position="135"/>
        <end position="152"/>
    </location>
</feature>
<feature type="transmembrane region" description="Helical" evidence="6">
    <location>
        <begin position="12"/>
        <end position="33"/>
    </location>
</feature>
<dbReference type="SUPFAM" id="SSF103473">
    <property type="entry name" value="MFS general substrate transporter"/>
    <property type="match status" value="1"/>
</dbReference>
<dbReference type="GeneID" id="10395233"/>
<dbReference type="InterPro" id="IPR020846">
    <property type="entry name" value="MFS_dom"/>
</dbReference>
<reference evidence="8 9" key="1">
    <citation type="submission" date="2011-03" db="EMBL/GenBank/DDBJ databases">
        <title>The complete genome of Archaeoglobus veneficus SNP6.</title>
        <authorList>
            <consortium name="US DOE Joint Genome Institute (JGI-PGF)"/>
            <person name="Lucas S."/>
            <person name="Copeland A."/>
            <person name="Lapidus A."/>
            <person name="Bruce D."/>
            <person name="Goodwin L."/>
            <person name="Pitluck S."/>
            <person name="Kyrpides N."/>
            <person name="Mavromatis K."/>
            <person name="Pagani I."/>
            <person name="Ivanova N."/>
            <person name="Mikhailova N."/>
            <person name="Lu M."/>
            <person name="Detter J.C."/>
            <person name="Tapia R."/>
            <person name="Han C."/>
            <person name="Land M."/>
            <person name="Hauser L."/>
            <person name="Markowitz V."/>
            <person name="Cheng J.-F."/>
            <person name="Hugenholtz P."/>
            <person name="Woyke T."/>
            <person name="Wu D."/>
            <person name="Spring S."/>
            <person name="Brambilla E."/>
            <person name="Klenk H.-P."/>
            <person name="Eisen J.A."/>
        </authorList>
    </citation>
    <scope>NUCLEOTIDE SEQUENCE [LARGE SCALE GENOMIC DNA]</scope>
    <source>
        <strain>SNP6</strain>
    </source>
</reference>
<feature type="transmembrane region" description="Helical" evidence="6">
    <location>
        <begin position="104"/>
        <end position="123"/>
    </location>
</feature>
<feature type="transmembrane region" description="Helical" evidence="6">
    <location>
        <begin position="77"/>
        <end position="98"/>
    </location>
</feature>
<dbReference type="EMBL" id="CP002588">
    <property type="protein sequence ID" value="AEA48088.1"/>
    <property type="molecule type" value="Genomic_DNA"/>
</dbReference>
<dbReference type="PANTHER" id="PTHR23506">
    <property type="entry name" value="GH10249P"/>
    <property type="match status" value="1"/>
</dbReference>